<protein>
    <recommendedName>
        <fullName evidence="5">Lipoprotein</fullName>
    </recommendedName>
</protein>
<proteinExistence type="predicted"/>
<accession>A0A068NVI5</accession>
<name>A0A068NVI5_FIMGI</name>
<evidence type="ECO:0000256" key="1">
    <source>
        <dbReference type="SAM" id="MobiDB-lite"/>
    </source>
</evidence>
<feature type="compositionally biased region" description="Basic and acidic residues" evidence="1">
    <location>
        <begin position="42"/>
        <end position="56"/>
    </location>
</feature>
<dbReference type="STRING" id="661478.OP10G_2196"/>
<evidence type="ECO:0000256" key="2">
    <source>
        <dbReference type="SAM" id="SignalP"/>
    </source>
</evidence>
<feature type="region of interest" description="Disordered" evidence="1">
    <location>
        <begin position="41"/>
        <end position="71"/>
    </location>
</feature>
<keyword evidence="4" id="KW-1185">Reference proteome</keyword>
<reference evidence="3 4" key="1">
    <citation type="journal article" date="2014" name="PLoS ONE">
        <title>The first complete genome sequence of the class fimbriimonadia in the phylum armatimonadetes.</title>
        <authorList>
            <person name="Hu Z.Y."/>
            <person name="Wang Y.Z."/>
            <person name="Im W.T."/>
            <person name="Wang S.Y."/>
            <person name="Zhao G.P."/>
            <person name="Zheng H.J."/>
            <person name="Quan Z.X."/>
        </authorList>
    </citation>
    <scope>NUCLEOTIDE SEQUENCE [LARGE SCALE GENOMIC DNA]</scope>
    <source>
        <strain evidence="3">Gsoil 348</strain>
    </source>
</reference>
<dbReference type="Proteomes" id="UP000027982">
    <property type="component" value="Chromosome"/>
</dbReference>
<sequence>MKSLIPLAATLLIAGCHSAPSAAAPTVNPAKEALAAKLKAMPPEKRSEYMTQHPDEAAAAMPGLGMGKPHR</sequence>
<dbReference type="AlphaFoldDB" id="A0A068NVI5"/>
<feature type="signal peptide" evidence="2">
    <location>
        <begin position="1"/>
        <end position="23"/>
    </location>
</feature>
<evidence type="ECO:0000313" key="4">
    <source>
        <dbReference type="Proteomes" id="UP000027982"/>
    </source>
</evidence>
<dbReference type="KEGG" id="fgi:OP10G_2196"/>
<evidence type="ECO:0008006" key="5">
    <source>
        <dbReference type="Google" id="ProtNLM"/>
    </source>
</evidence>
<feature type="chain" id="PRO_5001654290" description="Lipoprotein" evidence="2">
    <location>
        <begin position="24"/>
        <end position="71"/>
    </location>
</feature>
<dbReference type="RefSeq" id="WP_025225870.1">
    <property type="nucleotide sequence ID" value="NZ_CP007139.1"/>
</dbReference>
<keyword evidence="2" id="KW-0732">Signal</keyword>
<dbReference type="HOGENOM" id="CLU_2734088_0_0_0"/>
<gene>
    <name evidence="3" type="ORF">OP10G_2196</name>
</gene>
<dbReference type="EMBL" id="CP007139">
    <property type="protein sequence ID" value="AIE85564.1"/>
    <property type="molecule type" value="Genomic_DNA"/>
</dbReference>
<evidence type="ECO:0000313" key="3">
    <source>
        <dbReference type="EMBL" id="AIE85564.1"/>
    </source>
</evidence>
<dbReference type="PROSITE" id="PS51257">
    <property type="entry name" value="PROKAR_LIPOPROTEIN"/>
    <property type="match status" value="1"/>
</dbReference>
<organism evidence="3 4">
    <name type="scientific">Fimbriimonas ginsengisoli Gsoil 348</name>
    <dbReference type="NCBI Taxonomy" id="661478"/>
    <lineage>
        <taxon>Bacteria</taxon>
        <taxon>Bacillati</taxon>
        <taxon>Armatimonadota</taxon>
        <taxon>Fimbriimonadia</taxon>
        <taxon>Fimbriimonadales</taxon>
        <taxon>Fimbriimonadaceae</taxon>
        <taxon>Fimbriimonas</taxon>
    </lineage>
</organism>